<dbReference type="RefSeq" id="WP_386343773.1">
    <property type="nucleotide sequence ID" value="NZ_JBHSFG010000031.1"/>
</dbReference>
<feature type="non-terminal residue" evidence="1">
    <location>
        <position position="1"/>
    </location>
</feature>
<proteinExistence type="predicted"/>
<comment type="caution">
    <text evidence="1">The sequence shown here is derived from an EMBL/GenBank/DDBJ whole genome shotgun (WGS) entry which is preliminary data.</text>
</comment>
<gene>
    <name evidence="1" type="ORF">ACFPH6_20685</name>
</gene>
<dbReference type="Proteomes" id="UP001596012">
    <property type="component" value="Unassembled WGS sequence"/>
</dbReference>
<reference evidence="2" key="1">
    <citation type="journal article" date="2019" name="Int. J. Syst. Evol. Microbiol.">
        <title>The Global Catalogue of Microorganisms (GCM) 10K type strain sequencing project: providing services to taxonomists for standard genome sequencing and annotation.</title>
        <authorList>
            <consortium name="The Broad Institute Genomics Platform"/>
            <consortium name="The Broad Institute Genome Sequencing Center for Infectious Disease"/>
            <person name="Wu L."/>
            <person name="Ma J."/>
        </authorList>
    </citation>
    <scope>NUCLEOTIDE SEQUENCE [LARGE SCALE GENOMIC DNA]</scope>
    <source>
        <strain evidence="2">DT43</strain>
    </source>
</reference>
<dbReference type="EMBL" id="JBHSFG010000031">
    <property type="protein sequence ID" value="MFC4466914.1"/>
    <property type="molecule type" value="Genomic_DNA"/>
</dbReference>
<organism evidence="1 2">
    <name type="scientific">Streptomyces xiangluensis</name>
    <dbReference type="NCBI Taxonomy" id="2665720"/>
    <lineage>
        <taxon>Bacteria</taxon>
        <taxon>Bacillati</taxon>
        <taxon>Actinomycetota</taxon>
        <taxon>Actinomycetes</taxon>
        <taxon>Kitasatosporales</taxon>
        <taxon>Streptomycetaceae</taxon>
        <taxon>Streptomyces</taxon>
    </lineage>
</organism>
<evidence type="ECO:0000313" key="1">
    <source>
        <dbReference type="EMBL" id="MFC4466914.1"/>
    </source>
</evidence>
<accession>A0ABV8YQC7</accession>
<keyword evidence="2" id="KW-1185">Reference proteome</keyword>
<evidence type="ECO:0000313" key="2">
    <source>
        <dbReference type="Proteomes" id="UP001596012"/>
    </source>
</evidence>
<protein>
    <submittedName>
        <fullName evidence="1">Uncharacterized protein</fullName>
    </submittedName>
</protein>
<sequence length="61" mass="6158">QRPAVLPGFTQAPTPAVHQRRSHAVRAHGFPVLGDMTGATVHLAGSMAADSASADGAALVQ</sequence>
<name>A0ABV8YQC7_9ACTN</name>